<evidence type="ECO:0000259" key="9">
    <source>
        <dbReference type="Pfam" id="PF07995"/>
    </source>
</evidence>
<feature type="domain" description="Folate receptor-like" evidence="8">
    <location>
        <begin position="48"/>
        <end position="195"/>
    </location>
</feature>
<dbReference type="Proteomes" id="UP000085678">
    <property type="component" value="Unplaced"/>
</dbReference>
<sequence length="684" mass="75796">MAKTTGCPPGRGGNSTILLLLILSWISMCSCHPQCLDSRPPFEPGSRLGFCPEYTDFGCCTPAQDKELGDFYKQVVQKLNNNGLGACVDFAKQILCQKCSPYAAHLYDAETKLIPRSMPGMCTSYCQQFYSKCRDSVKYLTSDKEVLATLDSANNFCNKMSLFDVDYCYPDLLTNSVLNSDIVSAFRNEEDCLCLEEIAGGLGNPLLARSPMDGTKRLFVAEQKGLVHIYFTNKSRLAEPFLDIKDKVLTSSRLGDERGFLGLAFHPSFSVNRKFYIYYSVLKSRNQYVRISEMQASLSDMNKADRETERILLEIQEPYSNHNGGEMLFGDDGYLYLFVGDGGSQGDPQNNGQRKDTLLGKVLRIDVDSTTGGLPYGIPVDNPFVSEAGARPEIYAYGIRNIWRCGKDRGDDKGYGKGRIICGDVGQSAYEEIDLIEKGGNYGWNGREGFECYKQDKCGKMGPEVLPIHAYSHSVGKSVTGGHVYRGCMNPNLQGAYVYGDFMNGKIFKLEEDRGTNQWRNKQIFMCGPDKCLNGLVSTYPKYIISFGEDEIGEMYMLSTNFASTTVQNGKLFRIVDPGRRGNPEKCESSREYTAGSVKLTPDVTFASNVPRQEGNITVPPQEETTEPTTITSTLLSKEGTTPKVTSTTVKKKKPAVNSASSPGVKISLLVLMVQISRMIFICI</sequence>
<dbReference type="KEGG" id="lak:106180454"/>
<feature type="signal peptide" evidence="7">
    <location>
        <begin position="1"/>
        <end position="31"/>
    </location>
</feature>
<keyword evidence="4 7" id="KW-0732">Signal</keyword>
<evidence type="ECO:0000256" key="6">
    <source>
        <dbReference type="ARBA" id="ARBA00023180"/>
    </source>
</evidence>
<dbReference type="GO" id="GO:0005576">
    <property type="term" value="C:extracellular region"/>
    <property type="evidence" value="ECO:0007669"/>
    <property type="project" value="UniProtKB-SubCell"/>
</dbReference>
<evidence type="ECO:0000256" key="3">
    <source>
        <dbReference type="ARBA" id="ARBA00022525"/>
    </source>
</evidence>
<keyword evidence="10" id="KW-1185">Reference proteome</keyword>
<proteinExistence type="inferred from homology"/>
<evidence type="ECO:0000256" key="2">
    <source>
        <dbReference type="ARBA" id="ARBA00010658"/>
    </source>
</evidence>
<comment type="similarity">
    <text evidence="2">Belongs to the HHIP family.</text>
</comment>
<reference evidence="11" key="1">
    <citation type="submission" date="2025-08" db="UniProtKB">
        <authorList>
            <consortium name="RefSeq"/>
        </authorList>
    </citation>
    <scope>IDENTIFICATION</scope>
    <source>
        <tissue evidence="11">Gonads</tissue>
    </source>
</reference>
<dbReference type="RefSeq" id="XP_023931345.1">
    <property type="nucleotide sequence ID" value="XM_024075577.1"/>
</dbReference>
<gene>
    <name evidence="11" type="primary">LOC106180454</name>
</gene>
<evidence type="ECO:0000259" key="8">
    <source>
        <dbReference type="Pfam" id="PF03024"/>
    </source>
</evidence>
<evidence type="ECO:0000256" key="1">
    <source>
        <dbReference type="ARBA" id="ARBA00004613"/>
    </source>
</evidence>
<dbReference type="PROSITE" id="PS51257">
    <property type="entry name" value="PROKAR_LIPOPROTEIN"/>
    <property type="match status" value="1"/>
</dbReference>
<evidence type="ECO:0000313" key="11">
    <source>
        <dbReference type="RefSeq" id="XP_023931345.1"/>
    </source>
</evidence>
<dbReference type="PANTHER" id="PTHR19328">
    <property type="entry name" value="HEDGEHOG-INTERACTING PROTEIN"/>
    <property type="match status" value="1"/>
</dbReference>
<dbReference type="InterPro" id="IPR018143">
    <property type="entry name" value="Folate_rcpt-like"/>
</dbReference>
<dbReference type="InterPro" id="IPR012938">
    <property type="entry name" value="Glc/Sorbosone_DH"/>
</dbReference>
<dbReference type="GeneID" id="106180454"/>
<organism evidence="10 11">
    <name type="scientific">Lingula anatina</name>
    <name type="common">Brachiopod</name>
    <name type="synonym">Lingula unguis</name>
    <dbReference type="NCBI Taxonomy" id="7574"/>
    <lineage>
        <taxon>Eukaryota</taxon>
        <taxon>Metazoa</taxon>
        <taxon>Spiralia</taxon>
        <taxon>Lophotrochozoa</taxon>
        <taxon>Brachiopoda</taxon>
        <taxon>Linguliformea</taxon>
        <taxon>Lingulata</taxon>
        <taxon>Lingulida</taxon>
        <taxon>Linguloidea</taxon>
        <taxon>Lingulidae</taxon>
        <taxon>Lingula</taxon>
    </lineage>
</organism>
<evidence type="ECO:0000256" key="4">
    <source>
        <dbReference type="ARBA" id="ARBA00022729"/>
    </source>
</evidence>
<dbReference type="Pfam" id="PF03024">
    <property type="entry name" value="Folate_rec"/>
    <property type="match status" value="1"/>
</dbReference>
<name>A0A2R2MMB2_LINAN</name>
<comment type="subcellular location">
    <subcellularLocation>
        <location evidence="1">Secreted</location>
    </subcellularLocation>
</comment>
<dbReference type="Gene3D" id="2.120.10.30">
    <property type="entry name" value="TolB, C-terminal domain"/>
    <property type="match status" value="1"/>
</dbReference>
<protein>
    <submittedName>
        <fullName evidence="11">LOW QUALITY PROTEIN: HHIP-like protein 1</fullName>
    </submittedName>
</protein>
<feature type="chain" id="PRO_5015133141" evidence="7">
    <location>
        <begin position="32"/>
        <end position="684"/>
    </location>
</feature>
<dbReference type="PANTHER" id="PTHR19328:SF75">
    <property type="entry name" value="ALDOSE SUGAR DEHYDROGENASE YLII"/>
    <property type="match status" value="1"/>
</dbReference>
<dbReference type="InterPro" id="IPR011042">
    <property type="entry name" value="6-blade_b-propeller_TolB-like"/>
</dbReference>
<evidence type="ECO:0000256" key="5">
    <source>
        <dbReference type="ARBA" id="ARBA00023157"/>
    </source>
</evidence>
<keyword evidence="6" id="KW-0325">Glycoprotein</keyword>
<dbReference type="InterPro" id="IPR011041">
    <property type="entry name" value="Quinoprot_gluc/sorb_DH_b-prop"/>
</dbReference>
<evidence type="ECO:0000256" key="7">
    <source>
        <dbReference type="SAM" id="SignalP"/>
    </source>
</evidence>
<keyword evidence="5" id="KW-1015">Disulfide bond</keyword>
<feature type="domain" description="Glucose/Sorbosone dehydrogenase" evidence="9">
    <location>
        <begin position="216"/>
        <end position="524"/>
    </location>
</feature>
<keyword evidence="3" id="KW-0964">Secreted</keyword>
<dbReference type="SUPFAM" id="SSF50952">
    <property type="entry name" value="Soluble quinoprotein glucose dehydrogenase"/>
    <property type="match status" value="1"/>
</dbReference>
<dbReference type="InParanoid" id="A0A2R2MMB2"/>
<accession>A0A2R2MMB2</accession>
<evidence type="ECO:0000313" key="10">
    <source>
        <dbReference type="Proteomes" id="UP000085678"/>
    </source>
</evidence>
<dbReference type="STRING" id="7574.A0A2R2MMB2"/>
<dbReference type="Pfam" id="PF07995">
    <property type="entry name" value="GSDH"/>
    <property type="match status" value="1"/>
</dbReference>
<dbReference type="OrthoDB" id="10266706at2759"/>
<dbReference type="AlphaFoldDB" id="A0A2R2MMB2"/>